<dbReference type="InterPro" id="IPR036582">
    <property type="entry name" value="Mao_N_sf"/>
</dbReference>
<accession>F6B5I7</accession>
<gene>
    <name evidence="2" type="ordered locus">Desca_2600</name>
</gene>
<reference evidence="2 3" key="1">
    <citation type="submission" date="2011-05" db="EMBL/GenBank/DDBJ databases">
        <title>Complete sequence of Desulfotomaculum carboxydivorans CO-1-SRB.</title>
        <authorList>
            <consortium name="US DOE Joint Genome Institute"/>
            <person name="Lucas S."/>
            <person name="Han J."/>
            <person name="Lapidus A."/>
            <person name="Cheng J.-F."/>
            <person name="Goodwin L."/>
            <person name="Pitluck S."/>
            <person name="Peters L."/>
            <person name="Mikhailova N."/>
            <person name="Lu M."/>
            <person name="Han C."/>
            <person name="Tapia R."/>
            <person name="Land M."/>
            <person name="Hauser L."/>
            <person name="Kyrpides N."/>
            <person name="Ivanova N."/>
            <person name="Pagani I."/>
            <person name="Stams A."/>
            <person name="Plugge C."/>
            <person name="Muyzer G."/>
            <person name="Kuever J."/>
            <person name="Parshina S."/>
            <person name="Ivanova A."/>
            <person name="Nazina T."/>
            <person name="Woyke T."/>
        </authorList>
    </citation>
    <scope>NUCLEOTIDE SEQUENCE [LARGE SCALE GENOMIC DNA]</scope>
    <source>
        <strain evidence="3">DSM 14880 / VKM B-2319 / CO-1-SRB</strain>
    </source>
</reference>
<dbReference type="EMBL" id="CP002736">
    <property type="protein sequence ID" value="AEF95419.1"/>
    <property type="molecule type" value="Genomic_DNA"/>
</dbReference>
<dbReference type="RefSeq" id="WP_013810832.1">
    <property type="nucleotide sequence ID" value="NC_015565.1"/>
</dbReference>
<evidence type="ECO:0000259" key="1">
    <source>
        <dbReference type="Pfam" id="PF07833"/>
    </source>
</evidence>
<organism evidence="2 3">
    <name type="scientific">Desulfotomaculum nigrificans (strain DSM 14880 / VKM B-2319 / CO-1-SRB)</name>
    <name type="common">Desulfotomaculum carboxydivorans</name>
    <dbReference type="NCBI Taxonomy" id="868595"/>
    <lineage>
        <taxon>Bacteria</taxon>
        <taxon>Bacillati</taxon>
        <taxon>Bacillota</taxon>
        <taxon>Clostridia</taxon>
        <taxon>Eubacteriales</taxon>
        <taxon>Desulfotomaculaceae</taxon>
        <taxon>Desulfotomaculum</taxon>
    </lineage>
</organism>
<sequence length="159" mass="17377">MAKVEDKKIIETYVKKIRLAARFTGDGIHLRQAGYDLLADNIRRYLESPVVVKYRGRLVFSRLGSSQGQPEVLVNLRSFARATGGTVQWSNGQAGLIKGGRGFSWTVGQKVAVLDGKELVLDIPPAVVNNSLYVPLNPLAEALGYTVNSAADNKTFNIM</sequence>
<evidence type="ECO:0000313" key="2">
    <source>
        <dbReference type="EMBL" id="AEF95419.1"/>
    </source>
</evidence>
<dbReference type="KEGG" id="dca:Desca_2600"/>
<dbReference type="SUPFAM" id="SSF55383">
    <property type="entry name" value="Copper amine oxidase, domain N"/>
    <property type="match status" value="1"/>
</dbReference>
<dbReference type="STRING" id="868595.Desca_2600"/>
<dbReference type="InterPro" id="IPR012854">
    <property type="entry name" value="Cu_amine_oxidase-like_N"/>
</dbReference>
<proteinExistence type="predicted"/>
<dbReference type="HOGENOM" id="CLU_1657990_0_0_9"/>
<protein>
    <submittedName>
        <fullName evidence="2">Copper amine oxidase-like domain-containing protein</fullName>
    </submittedName>
</protein>
<dbReference type="Pfam" id="PF07833">
    <property type="entry name" value="Cu_amine_oxidN1"/>
    <property type="match status" value="1"/>
</dbReference>
<feature type="domain" description="Copper amine oxidase-like N-terminal" evidence="1">
    <location>
        <begin position="71"/>
        <end position="157"/>
    </location>
</feature>
<name>F6B5I7_DESCC</name>
<dbReference type="AlphaFoldDB" id="F6B5I7"/>
<keyword evidence="3" id="KW-1185">Reference proteome</keyword>
<dbReference type="Gene3D" id="3.30.457.10">
    <property type="entry name" value="Copper amine oxidase-like, N-terminal domain"/>
    <property type="match status" value="1"/>
</dbReference>
<evidence type="ECO:0000313" key="3">
    <source>
        <dbReference type="Proteomes" id="UP000009226"/>
    </source>
</evidence>
<dbReference type="Proteomes" id="UP000009226">
    <property type="component" value="Chromosome"/>
</dbReference>